<accession>G4YES1</accession>
<evidence type="ECO:0000259" key="1">
    <source>
        <dbReference type="Pfam" id="PF10469"/>
    </source>
</evidence>
<dbReference type="InParanoid" id="G4YES1"/>
<gene>
    <name evidence="2" type="ORF">PHYSODRAFT_477496</name>
</gene>
<dbReference type="Gene3D" id="3.90.1140.10">
    <property type="entry name" value="Cyclic phosphodiesterase"/>
    <property type="match status" value="1"/>
</dbReference>
<dbReference type="OMA" id="WPRRRNT"/>
<name>G4YES1_PHYSP</name>
<protein>
    <recommendedName>
        <fullName evidence="1">A-kinase anchor protein 7-like phosphoesterase domain-containing protein</fullName>
    </recommendedName>
</protein>
<dbReference type="Proteomes" id="UP000002640">
    <property type="component" value="Unassembled WGS sequence"/>
</dbReference>
<dbReference type="RefSeq" id="XP_009514190.1">
    <property type="nucleotide sequence ID" value="XM_009515895.1"/>
</dbReference>
<proteinExistence type="predicted"/>
<keyword evidence="3" id="KW-1185">Reference proteome</keyword>
<dbReference type="GeneID" id="20654901"/>
<organism evidence="2 3">
    <name type="scientific">Phytophthora sojae (strain P6497)</name>
    <name type="common">Soybean stem and root rot agent</name>
    <name type="synonym">Phytophthora megasperma f. sp. glycines</name>
    <dbReference type="NCBI Taxonomy" id="1094619"/>
    <lineage>
        <taxon>Eukaryota</taxon>
        <taxon>Sar</taxon>
        <taxon>Stramenopiles</taxon>
        <taxon>Oomycota</taxon>
        <taxon>Peronosporomycetes</taxon>
        <taxon>Peronosporales</taxon>
        <taxon>Peronosporaceae</taxon>
        <taxon>Phytophthora</taxon>
    </lineage>
</organism>
<reference evidence="2 3" key="1">
    <citation type="journal article" date="2006" name="Science">
        <title>Phytophthora genome sequences uncover evolutionary origins and mechanisms of pathogenesis.</title>
        <authorList>
            <person name="Tyler B.M."/>
            <person name="Tripathy S."/>
            <person name="Zhang X."/>
            <person name="Dehal P."/>
            <person name="Jiang R.H."/>
            <person name="Aerts A."/>
            <person name="Arredondo F.D."/>
            <person name="Baxter L."/>
            <person name="Bensasson D."/>
            <person name="Beynon J.L."/>
            <person name="Chapman J."/>
            <person name="Damasceno C.M."/>
            <person name="Dorrance A.E."/>
            <person name="Dou D."/>
            <person name="Dickerman A.W."/>
            <person name="Dubchak I.L."/>
            <person name="Garbelotto M."/>
            <person name="Gijzen M."/>
            <person name="Gordon S.G."/>
            <person name="Govers F."/>
            <person name="Grunwald N.J."/>
            <person name="Huang W."/>
            <person name="Ivors K.L."/>
            <person name="Jones R.W."/>
            <person name="Kamoun S."/>
            <person name="Krampis K."/>
            <person name="Lamour K.H."/>
            <person name="Lee M.K."/>
            <person name="McDonald W.H."/>
            <person name="Medina M."/>
            <person name="Meijer H.J."/>
            <person name="Nordberg E.K."/>
            <person name="Maclean D.J."/>
            <person name="Ospina-Giraldo M.D."/>
            <person name="Morris P.F."/>
            <person name="Phuntumart V."/>
            <person name="Putnam N.H."/>
            <person name="Rash S."/>
            <person name="Rose J.K."/>
            <person name="Sakihama Y."/>
            <person name="Salamov A.A."/>
            <person name="Savidor A."/>
            <person name="Scheuring C.F."/>
            <person name="Smith B.M."/>
            <person name="Sobral B.W."/>
            <person name="Terry A."/>
            <person name="Torto-Alalibo T.A."/>
            <person name="Win J."/>
            <person name="Xu Z."/>
            <person name="Zhang H."/>
            <person name="Grigoriev I.V."/>
            <person name="Rokhsar D.S."/>
            <person name="Boore J.L."/>
        </authorList>
    </citation>
    <scope>NUCLEOTIDE SEQUENCE [LARGE SCALE GENOMIC DNA]</scope>
    <source>
        <strain evidence="2 3">P6497</strain>
    </source>
</reference>
<dbReference type="STRING" id="1094619.G4YES1"/>
<evidence type="ECO:0000313" key="3">
    <source>
        <dbReference type="Proteomes" id="UP000002640"/>
    </source>
</evidence>
<feature type="domain" description="A-kinase anchor protein 7-like phosphoesterase" evidence="1">
    <location>
        <begin position="24"/>
        <end position="74"/>
    </location>
</feature>
<dbReference type="Pfam" id="PF10469">
    <property type="entry name" value="AKAP7_NLS"/>
    <property type="match status" value="1"/>
</dbReference>
<dbReference type="AlphaFoldDB" id="G4YES1"/>
<dbReference type="SMR" id="G4YES1"/>
<dbReference type="EMBL" id="JH159151">
    <property type="protein sequence ID" value="EGZ26915.1"/>
    <property type="molecule type" value="Genomic_DNA"/>
</dbReference>
<dbReference type="KEGG" id="psoj:PHYSODRAFT_477496"/>
<dbReference type="InterPro" id="IPR019510">
    <property type="entry name" value="AKAP7-like_phosphoesterase"/>
</dbReference>
<sequence length="82" mass="9301">MHSPRVGRSPRWKRSPRARRREWPNFFVGFRATSPELVAKVEALQTAIRDACPEVAPCPRTLHVTLCVLRLPDDAGAGYHTH</sequence>
<evidence type="ECO:0000313" key="2">
    <source>
        <dbReference type="EMBL" id="EGZ26915.1"/>
    </source>
</evidence>